<dbReference type="Proteomes" id="UP001596266">
    <property type="component" value="Unassembled WGS sequence"/>
</dbReference>
<evidence type="ECO:0000256" key="2">
    <source>
        <dbReference type="PROSITE-ProRule" id="PRU01161"/>
    </source>
</evidence>
<comment type="caution">
    <text evidence="4">The sequence shown here is derived from an EMBL/GenBank/DDBJ whole genome shotgun (WGS) entry which is preliminary data.</text>
</comment>
<dbReference type="EMBL" id="JBHSUA010000013">
    <property type="protein sequence ID" value="MFC6396591.1"/>
    <property type="molecule type" value="Genomic_DNA"/>
</dbReference>
<name>A0ABW1X0C3_9ACTN</name>
<keyword evidence="2" id="KW-0378">Hydrolase</keyword>
<dbReference type="Pfam" id="PF19890">
    <property type="entry name" value="DUF6363"/>
    <property type="match status" value="1"/>
</dbReference>
<organism evidence="4 5">
    <name type="scientific">Luteococcus sanguinis</name>
    <dbReference type="NCBI Taxonomy" id="174038"/>
    <lineage>
        <taxon>Bacteria</taxon>
        <taxon>Bacillati</taxon>
        <taxon>Actinomycetota</taxon>
        <taxon>Actinomycetes</taxon>
        <taxon>Propionibacteriales</taxon>
        <taxon>Propionibacteriaceae</taxon>
        <taxon>Luteococcus</taxon>
    </lineage>
</organism>
<dbReference type="InterPro" id="IPR037483">
    <property type="entry name" value="YjjU-like"/>
</dbReference>
<keyword evidence="1 2" id="KW-0443">Lipid metabolism</keyword>
<dbReference type="Gene3D" id="3.40.1090.10">
    <property type="entry name" value="Cytosolic phospholipase A2 catalytic domain"/>
    <property type="match status" value="2"/>
</dbReference>
<keyword evidence="5" id="KW-1185">Reference proteome</keyword>
<evidence type="ECO:0000313" key="5">
    <source>
        <dbReference type="Proteomes" id="UP001596266"/>
    </source>
</evidence>
<dbReference type="SUPFAM" id="SSF52151">
    <property type="entry name" value="FabD/lysophospholipase-like"/>
    <property type="match status" value="1"/>
</dbReference>
<evidence type="ECO:0000313" key="4">
    <source>
        <dbReference type="EMBL" id="MFC6396591.1"/>
    </source>
</evidence>
<feature type="short sequence motif" description="DGA/G" evidence="2">
    <location>
        <begin position="172"/>
        <end position="174"/>
    </location>
</feature>
<comment type="caution">
    <text evidence="2">Lacks conserved residue(s) required for the propagation of feature annotation.</text>
</comment>
<dbReference type="InterPro" id="IPR016035">
    <property type="entry name" value="Acyl_Trfase/lysoPLipase"/>
</dbReference>
<feature type="domain" description="PNPLA" evidence="3">
    <location>
        <begin position="14"/>
        <end position="187"/>
    </location>
</feature>
<evidence type="ECO:0000256" key="1">
    <source>
        <dbReference type="ARBA" id="ARBA00023098"/>
    </source>
</evidence>
<reference evidence="5" key="1">
    <citation type="journal article" date="2019" name="Int. J. Syst. Evol. Microbiol.">
        <title>The Global Catalogue of Microorganisms (GCM) 10K type strain sequencing project: providing services to taxonomists for standard genome sequencing and annotation.</title>
        <authorList>
            <consortium name="The Broad Institute Genomics Platform"/>
            <consortium name="The Broad Institute Genome Sequencing Center for Infectious Disease"/>
            <person name="Wu L."/>
            <person name="Ma J."/>
        </authorList>
    </citation>
    <scope>NUCLEOTIDE SEQUENCE [LARGE SCALE GENOMIC DNA]</scope>
    <source>
        <strain evidence="5">CGMCC 1.15277</strain>
    </source>
</reference>
<dbReference type="CDD" id="cd07208">
    <property type="entry name" value="Pat_hypo_Ecoli_yjju_like"/>
    <property type="match status" value="1"/>
</dbReference>
<feature type="active site" description="Nucleophile" evidence="2">
    <location>
        <position position="47"/>
    </location>
</feature>
<dbReference type="InterPro" id="IPR002641">
    <property type="entry name" value="PNPLA_dom"/>
</dbReference>
<dbReference type="InterPro" id="IPR045943">
    <property type="entry name" value="DUF6363"/>
</dbReference>
<keyword evidence="2" id="KW-0442">Lipid degradation</keyword>
<accession>A0ABW1X0C3</accession>
<feature type="active site" description="Proton acceptor" evidence="2">
    <location>
        <position position="172"/>
    </location>
</feature>
<sequence>MPQSLTTNIDDVALVFEGGGMRAAHTSAVVQELIANELWFDWVGGISAGATNTINYASRDAARAATSFIDMSEDPSFGSWRTWVRGKGVFNAEYIYEQTGEPGQAFPLDLETFTANPATVRIGAFNANTGESRYWGKDEMTTVREIGQRARASSTMPGLMPFVTIDGETWCDGALGPSGGIALDAAMADGYERFFVVLTRQSGYRKAAPRLPRAYGALFRRYPKVAAALLQRHENYNRTLEQLASLEEQGRAYVYRPERMTISNQERRIDRLRAAHADGVTQSRRDLPGWKRFLGR</sequence>
<proteinExistence type="predicted"/>
<evidence type="ECO:0000259" key="3">
    <source>
        <dbReference type="PROSITE" id="PS51635"/>
    </source>
</evidence>
<dbReference type="PROSITE" id="PS51635">
    <property type="entry name" value="PNPLA"/>
    <property type="match status" value="1"/>
</dbReference>
<protein>
    <submittedName>
        <fullName evidence="4">Patatin family protein</fullName>
    </submittedName>
</protein>
<feature type="short sequence motif" description="GXSXG" evidence="2">
    <location>
        <begin position="45"/>
        <end position="49"/>
    </location>
</feature>
<dbReference type="Pfam" id="PF01734">
    <property type="entry name" value="Patatin"/>
    <property type="match status" value="1"/>
</dbReference>
<gene>
    <name evidence="4" type="ORF">ACFP57_06280</name>
</gene>
<dbReference type="RefSeq" id="WP_343885621.1">
    <property type="nucleotide sequence ID" value="NZ_BAAAKI010000009.1"/>
</dbReference>